<sequence>GKVGLHSEHLGFLLAEMQSLARAHPDGRW</sequence>
<dbReference type="Proteomes" id="UP000321192">
    <property type="component" value="Unassembled WGS sequence"/>
</dbReference>
<name>A0A5C7S1H8_THASP</name>
<feature type="non-terminal residue" evidence="1">
    <location>
        <position position="1"/>
    </location>
</feature>
<reference evidence="1 2" key="1">
    <citation type="submission" date="2018-09" db="EMBL/GenBank/DDBJ databases">
        <title>Metagenome Assembled Genomes from an Advanced Water Purification Facility.</title>
        <authorList>
            <person name="Stamps B.W."/>
            <person name="Spear J.R."/>
        </authorList>
    </citation>
    <scope>NUCLEOTIDE SEQUENCE [LARGE SCALE GENOMIC DNA]</scope>
    <source>
        <strain evidence="1">Bin_27_1</strain>
    </source>
</reference>
<gene>
    <name evidence="1" type="ORF">E6Q80_24495</name>
</gene>
<evidence type="ECO:0000313" key="2">
    <source>
        <dbReference type="Proteomes" id="UP000321192"/>
    </source>
</evidence>
<dbReference type="AlphaFoldDB" id="A0A5C7S1H8"/>
<dbReference type="InterPro" id="IPR007814">
    <property type="entry name" value="PaaA_PaaC"/>
</dbReference>
<accession>A0A5C7S1H8</accession>
<organism evidence="1 2">
    <name type="scientific">Thauera aminoaromatica</name>
    <dbReference type="NCBI Taxonomy" id="164330"/>
    <lineage>
        <taxon>Bacteria</taxon>
        <taxon>Pseudomonadati</taxon>
        <taxon>Pseudomonadota</taxon>
        <taxon>Betaproteobacteria</taxon>
        <taxon>Rhodocyclales</taxon>
        <taxon>Zoogloeaceae</taxon>
        <taxon>Thauera</taxon>
    </lineage>
</organism>
<dbReference type="EMBL" id="SSFD01000417">
    <property type="protein sequence ID" value="TXH77567.1"/>
    <property type="molecule type" value="Genomic_DNA"/>
</dbReference>
<protein>
    <submittedName>
        <fullName evidence="1">Phenylacetate-CoA oxygenase subunit PaaI</fullName>
    </submittedName>
</protein>
<dbReference type="InterPro" id="IPR012347">
    <property type="entry name" value="Ferritin-like"/>
</dbReference>
<dbReference type="Gene3D" id="1.20.1260.10">
    <property type="match status" value="1"/>
</dbReference>
<proteinExistence type="predicted"/>
<comment type="caution">
    <text evidence="1">The sequence shown here is derived from an EMBL/GenBank/DDBJ whole genome shotgun (WGS) entry which is preliminary data.</text>
</comment>
<dbReference type="Pfam" id="PF05138">
    <property type="entry name" value="PaaA_PaaC"/>
    <property type="match status" value="1"/>
</dbReference>
<dbReference type="GO" id="GO:0010124">
    <property type="term" value="P:phenylacetate catabolic process"/>
    <property type="evidence" value="ECO:0007669"/>
    <property type="project" value="InterPro"/>
</dbReference>
<evidence type="ECO:0000313" key="1">
    <source>
        <dbReference type="EMBL" id="TXH77567.1"/>
    </source>
</evidence>